<keyword evidence="5" id="KW-1005">Bacterial flagellum biogenesis</keyword>
<accession>A0A6F8PU87</accession>
<keyword evidence="7" id="KW-1006">Bacterial flagellum protein export</keyword>
<dbReference type="GO" id="GO:0015031">
    <property type="term" value="P:protein transport"/>
    <property type="evidence" value="ECO:0007669"/>
    <property type="project" value="UniProtKB-KW"/>
</dbReference>
<feature type="region of interest" description="Disordered" evidence="8">
    <location>
        <begin position="289"/>
        <end position="338"/>
    </location>
</feature>
<protein>
    <recommendedName>
        <fullName evidence="3">Flagellar assembly protein FliH</fullName>
    </recommendedName>
</protein>
<evidence type="ECO:0000256" key="5">
    <source>
        <dbReference type="ARBA" id="ARBA00022795"/>
    </source>
</evidence>
<dbReference type="InterPro" id="IPR018035">
    <property type="entry name" value="Flagellar_FliH/T3SS_HrpE"/>
</dbReference>
<proteinExistence type="inferred from homology"/>
<keyword evidence="11" id="KW-1185">Reference proteome</keyword>
<evidence type="ECO:0000256" key="6">
    <source>
        <dbReference type="ARBA" id="ARBA00022927"/>
    </source>
</evidence>
<dbReference type="PANTHER" id="PTHR34982">
    <property type="entry name" value="YOP PROTEINS TRANSLOCATION PROTEIN L"/>
    <property type="match status" value="1"/>
</dbReference>
<dbReference type="GO" id="GO:0044781">
    <property type="term" value="P:bacterial-type flagellum organization"/>
    <property type="evidence" value="ECO:0007669"/>
    <property type="project" value="UniProtKB-KW"/>
</dbReference>
<dbReference type="Proteomes" id="UP000501726">
    <property type="component" value="Chromosome"/>
</dbReference>
<dbReference type="RefSeq" id="WP_173271346.1">
    <property type="nucleotide sequence ID" value="NZ_AP021889.1"/>
</dbReference>
<evidence type="ECO:0000256" key="2">
    <source>
        <dbReference type="ARBA" id="ARBA00006602"/>
    </source>
</evidence>
<reference evidence="11" key="1">
    <citation type="submission" date="2019-11" db="EMBL/GenBank/DDBJ databases">
        <title>Isolation and characterization of two novel species in the genus Thiomicrorhabdus.</title>
        <authorList>
            <person name="Mochizuki J."/>
            <person name="Kojima H."/>
            <person name="Fukui M."/>
        </authorList>
    </citation>
    <scope>NUCLEOTIDE SEQUENCE [LARGE SCALE GENOMIC DNA]</scope>
    <source>
        <strain evidence="11">aks77</strain>
    </source>
</reference>
<evidence type="ECO:0000313" key="10">
    <source>
        <dbReference type="EMBL" id="BBP45540.1"/>
    </source>
</evidence>
<comment type="function">
    <text evidence="1">Needed for flagellar regrowth and assembly.</text>
</comment>
<organism evidence="10 11">
    <name type="scientific">Thiosulfatimonas sediminis</name>
    <dbReference type="NCBI Taxonomy" id="2675054"/>
    <lineage>
        <taxon>Bacteria</taxon>
        <taxon>Pseudomonadati</taxon>
        <taxon>Pseudomonadota</taxon>
        <taxon>Gammaproteobacteria</taxon>
        <taxon>Thiotrichales</taxon>
        <taxon>Piscirickettsiaceae</taxon>
        <taxon>Thiosulfatimonas</taxon>
    </lineage>
</organism>
<evidence type="ECO:0000256" key="4">
    <source>
        <dbReference type="ARBA" id="ARBA00022448"/>
    </source>
</evidence>
<evidence type="ECO:0000313" key="11">
    <source>
        <dbReference type="Proteomes" id="UP000501726"/>
    </source>
</evidence>
<dbReference type="KEGG" id="tse:THMIRHAS_09130"/>
<evidence type="ECO:0000256" key="1">
    <source>
        <dbReference type="ARBA" id="ARBA00003041"/>
    </source>
</evidence>
<feature type="domain" description="Flagellar assembly protein FliH/Type III secretion system HrpE" evidence="9">
    <location>
        <begin position="126"/>
        <end position="245"/>
    </location>
</feature>
<dbReference type="AlphaFoldDB" id="A0A6F8PU87"/>
<evidence type="ECO:0000256" key="8">
    <source>
        <dbReference type="SAM" id="MobiDB-lite"/>
    </source>
</evidence>
<name>A0A6F8PU87_9GAMM</name>
<sequence>MDTPLKNASADRVSEHESLLIKGQLIDGQTLSKKLNDAAIVPWTLNDFEQEEQQKEADKKAEIRQEVEKQIQPELKKRSDMLRKEVYDSAYQEGYDAGFKLGEEEGKATGKSQAYSQARDFLFPKIQSIDELLKNLQAPQQQMQQNLFDEIVQFSAFIAEQLLGEQLSRNPDWLYRVVQEAIQTLPESEAPIEVALNADDLAFLQELETAWLKNYHCKADPAILPGGCMVKQQFSSIHHCWQNRFLALKEQLTNNVQSLTDSQQRAMEAAQQNQSPTFYWDEDSEFGEEDFAPLKTGSNAIPEVSEADFPAKKSSPSASSDAEPIKSVKDPASQSNNE</sequence>
<keyword evidence="6" id="KW-0653">Protein transport</keyword>
<dbReference type="Pfam" id="PF02108">
    <property type="entry name" value="FliH"/>
    <property type="match status" value="1"/>
</dbReference>
<dbReference type="PANTHER" id="PTHR34982:SF1">
    <property type="entry name" value="FLAGELLAR ASSEMBLY PROTEIN FLIH"/>
    <property type="match status" value="1"/>
</dbReference>
<comment type="similarity">
    <text evidence="2">Belongs to the FliH family.</text>
</comment>
<keyword evidence="4" id="KW-0813">Transport</keyword>
<gene>
    <name evidence="10" type="ORF">THMIRHAS_09130</name>
</gene>
<evidence type="ECO:0000256" key="7">
    <source>
        <dbReference type="ARBA" id="ARBA00023225"/>
    </source>
</evidence>
<dbReference type="EMBL" id="AP021889">
    <property type="protein sequence ID" value="BBP45540.1"/>
    <property type="molecule type" value="Genomic_DNA"/>
</dbReference>
<dbReference type="GO" id="GO:0005829">
    <property type="term" value="C:cytosol"/>
    <property type="evidence" value="ECO:0007669"/>
    <property type="project" value="TreeGrafter"/>
</dbReference>
<evidence type="ECO:0000256" key="3">
    <source>
        <dbReference type="ARBA" id="ARBA00016507"/>
    </source>
</evidence>
<dbReference type="InterPro" id="IPR051472">
    <property type="entry name" value="T3SS_Stator/FliH"/>
</dbReference>
<evidence type="ECO:0000259" key="9">
    <source>
        <dbReference type="Pfam" id="PF02108"/>
    </source>
</evidence>